<evidence type="ECO:0000256" key="8">
    <source>
        <dbReference type="SAM" id="Phobius"/>
    </source>
</evidence>
<dbReference type="AlphaFoldDB" id="A0A2U1ZT60"/>
<dbReference type="InterPro" id="IPR015943">
    <property type="entry name" value="WD40/YVTN_repeat-like_dom_sf"/>
</dbReference>
<evidence type="ECO:0000256" key="1">
    <source>
        <dbReference type="ARBA" id="ARBA00022729"/>
    </source>
</evidence>
<evidence type="ECO:0000256" key="3">
    <source>
        <dbReference type="ARBA" id="ARBA00023277"/>
    </source>
</evidence>
<proteinExistence type="inferred from homology"/>
<dbReference type="Proteomes" id="UP000245166">
    <property type="component" value="Unassembled WGS sequence"/>
</dbReference>
<evidence type="ECO:0000313" key="11">
    <source>
        <dbReference type="Proteomes" id="UP000245166"/>
    </source>
</evidence>
<keyword evidence="5" id="KW-0624">Polysaccharide degradation</keyword>
<sequence>MVHRSSPAAAFVAAAVVAAATLASLPAAAAPADPPPEDPGYAWSNATIHGGGYVPAIVFNPTEPGLAYARTDIGGAYRFDAGQDRWVPMLDHVGWEDWGHSGVLSLATDPVETNRVYVAVGGYTTDSHPFNGAIKRSADHGRTWETTDLPFKIGGNMPGRGIGERLQIDPNDTSTLYYGAEQGAGLWRSTDHGATWAKVEQFPNVGTFVPNPDSEWEFERSNLGVLWTAFVASSGTPRQGSSTLLTAVADTENMLYRSDDAGATWTPVEGAPTGYLPHQFAVDESNSYLYVTLSDGAGPYDGSDGGVWRYSIDTGEWLDISPTFSPLGNSFGYSGLSLDRNDPDTLVVATQIQWWPDNLLYRTTDGGQTWDPIWDYTGPDGSILTRYTQDISASPWITFGADPAPPTAWNEPSPKLGWMMTSFAIDPFDPDHAMYGTGATIYRTNNLTDWSPESPVEWRIGAQGIEETAIQDIVTPPIDGVELVSAMYDLGGFVHTDLDVSPEILREPYFGNATAVDYAELEPSVIVRAGKDDAYVAVGISRDGGATWAASSELPEGTATEPGTVAVAADGTALVWSPEGSTVPQVSSDDGATWTPIETLPSAARVAADRVDPDVFHAAAAGEFFTSRDGGRTFAPSPFDGLPPVGNLRLAAVPGHADHVWIAGGTDGDDAGPEDPYGLWRSTDGGATFENVSSLGAADTIGFGANAPGFADYPALYSSAEVDGVRGIYRSLDEGETWQRINDDENQWAWTGAEITGDLREFGRVLVATNGRGIVVGTTDVVPTAPAPPSPEPSEPEPSVPAPSEPGPSDPGPSDPTSSDPAPSETSTSTAPGSPSASGSLATTGAGVATAALIALGLTTAGVLLLVRRRLARG</sequence>
<dbReference type="PANTHER" id="PTHR43739:SF2">
    <property type="entry name" value="OLIGOXYLOGLUCAN-REDUCING END-SPECIFIC XYLOGLUCANASE-RELATED"/>
    <property type="match status" value="1"/>
</dbReference>
<keyword evidence="2" id="KW-0378">Hydrolase</keyword>
<protein>
    <submittedName>
        <fullName evidence="10">Xyloglucanase</fullName>
    </submittedName>
</protein>
<evidence type="ECO:0000256" key="2">
    <source>
        <dbReference type="ARBA" id="ARBA00022801"/>
    </source>
</evidence>
<organism evidence="10 11">
    <name type="scientific">Serinibacter arcticus</name>
    <dbReference type="NCBI Taxonomy" id="1655435"/>
    <lineage>
        <taxon>Bacteria</taxon>
        <taxon>Bacillati</taxon>
        <taxon>Actinomycetota</taxon>
        <taxon>Actinomycetes</taxon>
        <taxon>Micrococcales</taxon>
        <taxon>Beutenbergiaceae</taxon>
        <taxon>Serinibacter</taxon>
    </lineage>
</organism>
<comment type="caution">
    <text evidence="10">The sequence shown here is derived from an EMBL/GenBank/DDBJ whole genome shotgun (WGS) entry which is preliminary data.</text>
</comment>
<dbReference type="OrthoDB" id="9764804at2"/>
<reference evidence="10 11" key="1">
    <citation type="submission" date="2018-03" db="EMBL/GenBank/DDBJ databases">
        <title>Genome assembly of novel Miniimonas species PCH200.</title>
        <authorList>
            <person name="Thakur V."/>
            <person name="Kumar V."/>
            <person name="Singh D."/>
        </authorList>
    </citation>
    <scope>NUCLEOTIDE SEQUENCE [LARGE SCALE GENOMIC DNA]</scope>
    <source>
        <strain evidence="10 11">PCH200</strain>
    </source>
</reference>
<feature type="compositionally biased region" description="Pro residues" evidence="7">
    <location>
        <begin position="785"/>
        <end position="814"/>
    </location>
</feature>
<feature type="region of interest" description="Disordered" evidence="7">
    <location>
        <begin position="778"/>
        <end position="843"/>
    </location>
</feature>
<dbReference type="GO" id="GO:0010411">
    <property type="term" value="P:xyloglucan metabolic process"/>
    <property type="evidence" value="ECO:0007669"/>
    <property type="project" value="TreeGrafter"/>
</dbReference>
<dbReference type="EMBL" id="PYHR01000002">
    <property type="protein sequence ID" value="PWD50166.1"/>
    <property type="molecule type" value="Genomic_DNA"/>
</dbReference>
<keyword evidence="8" id="KW-0812">Transmembrane</keyword>
<dbReference type="GO" id="GO:0000272">
    <property type="term" value="P:polysaccharide catabolic process"/>
    <property type="evidence" value="ECO:0007669"/>
    <property type="project" value="UniProtKB-KW"/>
</dbReference>
<feature type="compositionally biased region" description="Low complexity" evidence="7">
    <location>
        <begin position="815"/>
        <end position="843"/>
    </location>
</feature>
<evidence type="ECO:0000256" key="9">
    <source>
        <dbReference type="SAM" id="SignalP"/>
    </source>
</evidence>
<keyword evidence="11" id="KW-1185">Reference proteome</keyword>
<evidence type="ECO:0000256" key="6">
    <source>
        <dbReference type="ARBA" id="ARBA00037986"/>
    </source>
</evidence>
<dbReference type="CDD" id="cd15482">
    <property type="entry name" value="Sialidase_non-viral"/>
    <property type="match status" value="2"/>
</dbReference>
<name>A0A2U1ZT60_9MICO</name>
<feature type="chain" id="PRO_5015550853" evidence="9">
    <location>
        <begin position="30"/>
        <end position="874"/>
    </location>
</feature>
<keyword evidence="8" id="KW-1133">Transmembrane helix</keyword>
<evidence type="ECO:0000256" key="4">
    <source>
        <dbReference type="ARBA" id="ARBA00023295"/>
    </source>
</evidence>
<dbReference type="PANTHER" id="PTHR43739">
    <property type="entry name" value="XYLOGLUCANASE (EUROFUNG)"/>
    <property type="match status" value="1"/>
</dbReference>
<gene>
    <name evidence="10" type="ORF">C8046_05280</name>
</gene>
<evidence type="ECO:0000256" key="5">
    <source>
        <dbReference type="ARBA" id="ARBA00023326"/>
    </source>
</evidence>
<dbReference type="GO" id="GO:0016798">
    <property type="term" value="F:hydrolase activity, acting on glycosyl bonds"/>
    <property type="evidence" value="ECO:0007669"/>
    <property type="project" value="UniProtKB-KW"/>
</dbReference>
<feature type="transmembrane region" description="Helical" evidence="8">
    <location>
        <begin position="846"/>
        <end position="867"/>
    </location>
</feature>
<keyword evidence="3" id="KW-0119">Carbohydrate metabolism</keyword>
<keyword evidence="4" id="KW-0326">Glycosidase</keyword>
<keyword evidence="1 9" id="KW-0732">Signal</keyword>
<dbReference type="SUPFAM" id="SSF110296">
    <property type="entry name" value="Oligoxyloglucan reducing end-specific cellobiohydrolase"/>
    <property type="match status" value="2"/>
</dbReference>
<dbReference type="Gene3D" id="2.130.10.10">
    <property type="entry name" value="YVTN repeat-like/Quinoprotein amine dehydrogenase"/>
    <property type="match status" value="2"/>
</dbReference>
<dbReference type="InterPro" id="IPR052025">
    <property type="entry name" value="Xyloglucanase_GH74"/>
</dbReference>
<dbReference type="RefSeq" id="WP_109228550.1">
    <property type="nucleotide sequence ID" value="NZ_PYHR01000002.1"/>
</dbReference>
<feature type="signal peptide" evidence="9">
    <location>
        <begin position="1"/>
        <end position="29"/>
    </location>
</feature>
<keyword evidence="8" id="KW-0472">Membrane</keyword>
<evidence type="ECO:0000313" key="10">
    <source>
        <dbReference type="EMBL" id="PWD50166.1"/>
    </source>
</evidence>
<evidence type="ECO:0000256" key="7">
    <source>
        <dbReference type="SAM" id="MobiDB-lite"/>
    </source>
</evidence>
<comment type="similarity">
    <text evidence="6">Belongs to the glycosyl hydrolase 74 family.</text>
</comment>
<accession>A0A2U1ZT60</accession>